<keyword evidence="6 9" id="KW-0288">FMN</keyword>
<evidence type="ECO:0000259" key="10">
    <source>
        <dbReference type="Pfam" id="PF01180"/>
    </source>
</evidence>
<dbReference type="InterPro" id="IPR024920">
    <property type="entry name" value="Dihydroorotate_DH_1"/>
</dbReference>
<dbReference type="InterPro" id="IPR001295">
    <property type="entry name" value="Dihydroorotate_DH_CS"/>
</dbReference>
<dbReference type="SUPFAM" id="SSF51395">
    <property type="entry name" value="FMN-linked oxidoreductases"/>
    <property type="match status" value="1"/>
</dbReference>
<dbReference type="PROSITE" id="PS00912">
    <property type="entry name" value="DHODEHASE_2"/>
    <property type="match status" value="1"/>
</dbReference>
<dbReference type="NCBIfam" id="NF005574">
    <property type="entry name" value="PRK07259.1"/>
    <property type="match status" value="1"/>
</dbReference>
<evidence type="ECO:0000313" key="12">
    <source>
        <dbReference type="Proteomes" id="UP001054820"/>
    </source>
</evidence>
<feature type="domain" description="Dihydroorotate dehydrogenase catalytic" evidence="10">
    <location>
        <begin position="4"/>
        <end position="290"/>
    </location>
</feature>
<evidence type="ECO:0000256" key="5">
    <source>
        <dbReference type="ARBA" id="ARBA00022630"/>
    </source>
</evidence>
<keyword evidence="8 9" id="KW-0560">Oxidoreductase</keyword>
<feature type="active site" description="Nucleophile" evidence="9">
    <location>
        <position position="131"/>
    </location>
</feature>
<feature type="binding site" evidence="9">
    <location>
        <position position="166"/>
    </location>
    <ligand>
        <name>FMN</name>
        <dbReference type="ChEBI" id="CHEBI:58210"/>
    </ligand>
</feature>
<dbReference type="InterPro" id="IPR005720">
    <property type="entry name" value="Dihydroorotate_DH_cat"/>
</dbReference>
<accession>A0ABM7MFJ1</accession>
<dbReference type="HAMAP" id="MF_00224">
    <property type="entry name" value="DHO_dh_type1"/>
    <property type="match status" value="1"/>
</dbReference>
<keyword evidence="4 9" id="KW-0963">Cytoplasm</keyword>
<feature type="binding site" evidence="9">
    <location>
        <position position="218"/>
    </location>
    <ligand>
        <name>FMN</name>
        <dbReference type="ChEBI" id="CHEBI:58210"/>
    </ligand>
</feature>
<proteinExistence type="inferred from homology"/>
<evidence type="ECO:0000256" key="4">
    <source>
        <dbReference type="ARBA" id="ARBA00022490"/>
    </source>
</evidence>
<comment type="function">
    <text evidence="9">Catalyzes the conversion of dihydroorotate to orotate.</text>
</comment>
<dbReference type="EMBL" id="AP024202">
    <property type="protein sequence ID" value="BCN94226.1"/>
    <property type="molecule type" value="Genomic_DNA"/>
</dbReference>
<dbReference type="InterPro" id="IPR013785">
    <property type="entry name" value="Aldolase_TIM"/>
</dbReference>
<sequence length="317" mass="33203">MVDLSVDFCGIHFNSPVAMASGNAGYGIEYQSVSGFSNRDVGAVFLKGTTLEPKLGNKPERVMESPSGLLNSIGLQNPGAHAVIKEYLPKLDLSQSQFIINVSGSSIEEYAEVVSLFNDTDLPAIEVNISCPNVKKGGAAFGNDPEMAARVVEACRAKTTKPLIVKLSPNQTDIAEGARRVIDAGADALSAINTLMGMQIDVNTRMPTLGNNQGGLSGPAIKPVALLKVHQVYQVAKQHNIPIVGLGGIASAEDAIEFFLAGASMVAIGTAVAKDPLLVKKVNKGIAKYMQANGYSSVSQMTGQLELNTDTVLCGAV</sequence>
<evidence type="ECO:0000256" key="8">
    <source>
        <dbReference type="ARBA" id="ARBA00023002"/>
    </source>
</evidence>
<dbReference type="CDD" id="cd04740">
    <property type="entry name" value="DHOD_1B_like"/>
    <property type="match status" value="1"/>
</dbReference>
<dbReference type="EC" id="1.3.-.-" evidence="9"/>
<feature type="binding site" evidence="9">
    <location>
        <begin position="269"/>
        <end position="270"/>
    </location>
    <ligand>
        <name>FMN</name>
        <dbReference type="ChEBI" id="CHEBI:58210"/>
    </ligand>
</feature>
<comment type="subcellular location">
    <subcellularLocation>
        <location evidence="1 9">Cytoplasm</location>
    </subcellularLocation>
</comment>
<dbReference type="PANTHER" id="PTHR48109">
    <property type="entry name" value="DIHYDROOROTATE DEHYDROGENASE (QUINONE), MITOCHONDRIAL-RELATED"/>
    <property type="match status" value="1"/>
</dbReference>
<evidence type="ECO:0000313" key="11">
    <source>
        <dbReference type="EMBL" id="BCN94226.1"/>
    </source>
</evidence>
<feature type="binding site" evidence="9">
    <location>
        <begin position="47"/>
        <end position="48"/>
    </location>
    <ligand>
        <name>FMN</name>
        <dbReference type="ChEBI" id="CHEBI:58210"/>
    </ligand>
</feature>
<dbReference type="Pfam" id="PF01180">
    <property type="entry name" value="DHO_dh"/>
    <property type="match status" value="1"/>
</dbReference>
<dbReference type="RefSeq" id="WP_311195280.1">
    <property type="nucleotide sequence ID" value="NZ_AP024202.1"/>
</dbReference>
<name>A0ABM7MFJ1_9GAMM</name>
<keyword evidence="5 9" id="KW-0285">Flavoprotein</keyword>
<dbReference type="PANTHER" id="PTHR48109:SF1">
    <property type="entry name" value="DIHYDROOROTATE DEHYDROGENASE (FUMARATE)"/>
    <property type="match status" value="1"/>
</dbReference>
<feature type="binding site" evidence="9">
    <location>
        <position position="192"/>
    </location>
    <ligand>
        <name>FMN</name>
        <dbReference type="ChEBI" id="CHEBI:58210"/>
    </ligand>
</feature>
<dbReference type="InterPro" id="IPR012135">
    <property type="entry name" value="Dihydroorotate_DH_1_2"/>
</dbReference>
<comment type="pathway">
    <text evidence="2 9">Pyrimidine metabolism; UMP biosynthesis via de novo pathway.</text>
</comment>
<gene>
    <name evidence="9 11" type="primary">pyrD</name>
    <name evidence="11" type="ORF">THMIRHAM_20110</name>
</gene>
<evidence type="ECO:0000256" key="6">
    <source>
        <dbReference type="ARBA" id="ARBA00022643"/>
    </source>
</evidence>
<evidence type="ECO:0000256" key="2">
    <source>
        <dbReference type="ARBA" id="ARBA00004725"/>
    </source>
</evidence>
<feature type="binding site" evidence="9">
    <location>
        <position position="47"/>
    </location>
    <ligand>
        <name>substrate</name>
    </ligand>
</feature>
<reference evidence="11" key="1">
    <citation type="journal article" date="2022" name="Arch. Microbiol.">
        <title>Thiomicrorhabdus immobilis sp. nov., a mesophilic sulfur-oxidizing bacterium isolated from sediment of a brackish lake in northern Japan.</title>
        <authorList>
            <person name="Kojima H."/>
            <person name="Mochizuki J."/>
            <person name="Kanda M."/>
            <person name="Watanabe T."/>
            <person name="Fukui M."/>
        </authorList>
    </citation>
    <scope>NUCLEOTIDE SEQUENCE</scope>
    <source>
        <strain evidence="11">Am19</strain>
    </source>
</reference>
<dbReference type="InterPro" id="IPR050074">
    <property type="entry name" value="DHO_dehydrogenase"/>
</dbReference>
<feature type="binding site" evidence="9">
    <location>
        <begin position="193"/>
        <end position="194"/>
    </location>
    <ligand>
        <name>substrate</name>
    </ligand>
</feature>
<comment type="similarity">
    <text evidence="3 9">Belongs to the dihydroorotate dehydrogenase family. Type 1 subfamily.</text>
</comment>
<keyword evidence="7 9" id="KW-0665">Pyrimidine biosynthesis</keyword>
<feature type="binding site" evidence="9">
    <location>
        <position position="101"/>
    </location>
    <ligand>
        <name>FMN</name>
        <dbReference type="ChEBI" id="CHEBI:58210"/>
    </ligand>
</feature>
<dbReference type="Gene3D" id="3.20.20.70">
    <property type="entry name" value="Aldolase class I"/>
    <property type="match status" value="1"/>
</dbReference>
<keyword evidence="12" id="KW-1185">Reference proteome</keyword>
<evidence type="ECO:0000256" key="7">
    <source>
        <dbReference type="ARBA" id="ARBA00022975"/>
    </source>
</evidence>
<organism evidence="11 12">
    <name type="scientific">Thiomicrorhabdus immobilis</name>
    <dbReference type="NCBI Taxonomy" id="2791037"/>
    <lineage>
        <taxon>Bacteria</taxon>
        <taxon>Pseudomonadati</taxon>
        <taxon>Pseudomonadota</taxon>
        <taxon>Gammaproteobacteria</taxon>
        <taxon>Thiotrichales</taxon>
        <taxon>Piscirickettsiaceae</taxon>
        <taxon>Thiomicrorhabdus</taxon>
    </lineage>
</organism>
<feature type="binding site" evidence="9">
    <location>
        <begin position="71"/>
        <end position="75"/>
    </location>
    <ligand>
        <name>substrate</name>
    </ligand>
</feature>
<evidence type="ECO:0000256" key="1">
    <source>
        <dbReference type="ARBA" id="ARBA00004496"/>
    </source>
</evidence>
<evidence type="ECO:0000256" key="3">
    <source>
        <dbReference type="ARBA" id="ARBA00008008"/>
    </source>
</evidence>
<dbReference type="NCBIfam" id="TIGR01037">
    <property type="entry name" value="pyrD_sub1_fam"/>
    <property type="match status" value="1"/>
</dbReference>
<feature type="binding site" evidence="9">
    <location>
        <position position="128"/>
    </location>
    <ligand>
        <name>substrate</name>
    </ligand>
</feature>
<dbReference type="InterPro" id="IPR049622">
    <property type="entry name" value="Dihydroorotate_DH_I"/>
</dbReference>
<dbReference type="Proteomes" id="UP001054820">
    <property type="component" value="Chromosome"/>
</dbReference>
<evidence type="ECO:0000256" key="9">
    <source>
        <dbReference type="HAMAP-Rule" id="MF_00224"/>
    </source>
</evidence>
<comment type="cofactor">
    <cofactor evidence="9">
        <name>FMN</name>
        <dbReference type="ChEBI" id="CHEBI:58210"/>
    </cofactor>
    <text evidence="9">Binds 1 FMN per subunit.</text>
</comment>
<feature type="binding site" evidence="9">
    <location>
        <begin position="247"/>
        <end position="248"/>
    </location>
    <ligand>
        <name>FMN</name>
        <dbReference type="ChEBI" id="CHEBI:58210"/>
    </ligand>
</feature>
<feature type="binding site" evidence="9">
    <location>
        <position position="21"/>
    </location>
    <ligand>
        <name>FMN</name>
        <dbReference type="ChEBI" id="CHEBI:58210"/>
    </ligand>
</feature>
<feature type="binding site" evidence="9">
    <location>
        <position position="128"/>
    </location>
    <ligand>
        <name>FMN</name>
        <dbReference type="ChEBI" id="CHEBI:58210"/>
    </ligand>
</feature>
<dbReference type="PIRSF" id="PIRSF000164">
    <property type="entry name" value="DHO_oxidase"/>
    <property type="match status" value="1"/>
</dbReference>
<comment type="catalytic activity">
    <reaction evidence="9">
        <text>(S)-dihydroorotate + A = orotate + AH2</text>
        <dbReference type="Rhea" id="RHEA:18073"/>
        <dbReference type="ChEBI" id="CHEBI:13193"/>
        <dbReference type="ChEBI" id="CHEBI:17499"/>
        <dbReference type="ChEBI" id="CHEBI:30839"/>
        <dbReference type="ChEBI" id="CHEBI:30864"/>
    </reaction>
</comment>
<dbReference type="InterPro" id="IPR033888">
    <property type="entry name" value="DHOD_1B"/>
</dbReference>
<protein>
    <recommendedName>
        <fullName evidence="9">Dihydroorotate dehydrogenase</fullName>
        <shortName evidence="9">DHOD</shortName>
        <shortName evidence="9">DHODase</shortName>
        <shortName evidence="9">DHOdehase</shortName>
        <ecNumber evidence="9">1.3.-.-</ecNumber>
    </recommendedName>
</protein>